<protein>
    <submittedName>
        <fullName evidence="1">Uncharacterized protein</fullName>
    </submittedName>
</protein>
<dbReference type="InterPro" id="IPR016181">
    <property type="entry name" value="Acyl_CoA_acyltransferase"/>
</dbReference>
<dbReference type="SUPFAM" id="SSF55729">
    <property type="entry name" value="Acyl-CoA N-acyltransferases (Nat)"/>
    <property type="match status" value="1"/>
</dbReference>
<name>A0A5M6BWV6_9TREE</name>
<sequence>MIDKHSRPRLSYRVARPEDYPLLVQLRVECNWGVPDLERGWTNPNRVYCVFELASEEGESEDVGMGCWVLEEDEPDVASRQTKSVHIAALFIRHKYQGQGFGSKAIQILESVAVDKYDAQWVTLDTTAYHCEFSPDGLTGTEDFSRPGKNVAWYNKNGYVKFKENRPAYLHPLFGRPDYLLTAIYLRKPASAVKSRN</sequence>
<evidence type="ECO:0000313" key="2">
    <source>
        <dbReference type="Proteomes" id="UP000322225"/>
    </source>
</evidence>
<reference evidence="1" key="2">
    <citation type="submission" date="2024-01" db="EMBL/GenBank/DDBJ databases">
        <title>Comparative genomics of Cryptococcus and Kwoniella reveals pathogenesis evolution and contrasting modes of karyotype evolution via chromosome fusion or intercentromeric recombination.</title>
        <authorList>
            <person name="Coelho M.A."/>
            <person name="David-Palma M."/>
            <person name="Shea T."/>
            <person name="Bowers K."/>
            <person name="McGinley-Smith S."/>
            <person name="Mohammad A.W."/>
            <person name="Gnirke A."/>
            <person name="Yurkov A.M."/>
            <person name="Nowrousian M."/>
            <person name="Sun S."/>
            <person name="Cuomo C.A."/>
            <person name="Heitman J."/>
        </authorList>
    </citation>
    <scope>NUCLEOTIDE SEQUENCE</scope>
    <source>
        <strain evidence="1">CBS 12478</strain>
    </source>
</reference>
<dbReference type="RefSeq" id="XP_031860305.1">
    <property type="nucleotide sequence ID" value="XM_032005344.1"/>
</dbReference>
<dbReference type="InterPro" id="IPR000182">
    <property type="entry name" value="GNAT_dom"/>
</dbReference>
<keyword evidence="2" id="KW-1185">Reference proteome</keyword>
<dbReference type="EMBL" id="CP144057">
    <property type="protein sequence ID" value="WWD19939.1"/>
    <property type="molecule type" value="Genomic_DNA"/>
</dbReference>
<evidence type="ECO:0000313" key="1">
    <source>
        <dbReference type="EMBL" id="WWD19939.1"/>
    </source>
</evidence>
<proteinExistence type="predicted"/>
<dbReference type="PROSITE" id="PS51186">
    <property type="entry name" value="GNAT"/>
    <property type="match status" value="1"/>
</dbReference>
<dbReference type="GO" id="GO:0016747">
    <property type="term" value="F:acyltransferase activity, transferring groups other than amino-acyl groups"/>
    <property type="evidence" value="ECO:0007669"/>
    <property type="project" value="InterPro"/>
</dbReference>
<dbReference type="Pfam" id="PF00583">
    <property type="entry name" value="Acetyltransf_1"/>
    <property type="match status" value="1"/>
</dbReference>
<dbReference type="KEGG" id="ksn:43589488"/>
<dbReference type="OrthoDB" id="2326446at2759"/>
<accession>A0A5M6BWV6</accession>
<dbReference type="CDD" id="cd04301">
    <property type="entry name" value="NAT_SF"/>
    <property type="match status" value="1"/>
</dbReference>
<reference evidence="1" key="1">
    <citation type="submission" date="2017-08" db="EMBL/GenBank/DDBJ databases">
        <authorList>
            <person name="Cuomo C."/>
            <person name="Billmyre B."/>
            <person name="Heitman J."/>
        </authorList>
    </citation>
    <scope>NUCLEOTIDE SEQUENCE</scope>
    <source>
        <strain evidence="1">CBS 12478</strain>
    </source>
</reference>
<dbReference type="Gene3D" id="3.40.630.30">
    <property type="match status" value="1"/>
</dbReference>
<dbReference type="GeneID" id="43589488"/>
<organism evidence="1 2">
    <name type="scientific">Kwoniella shandongensis</name>
    <dbReference type="NCBI Taxonomy" id="1734106"/>
    <lineage>
        <taxon>Eukaryota</taxon>
        <taxon>Fungi</taxon>
        <taxon>Dikarya</taxon>
        <taxon>Basidiomycota</taxon>
        <taxon>Agaricomycotina</taxon>
        <taxon>Tremellomycetes</taxon>
        <taxon>Tremellales</taxon>
        <taxon>Cryptococcaceae</taxon>
        <taxon>Kwoniella</taxon>
    </lineage>
</organism>
<dbReference type="AlphaFoldDB" id="A0A5M6BWV6"/>
<dbReference type="Proteomes" id="UP000322225">
    <property type="component" value="Chromosome 7"/>
</dbReference>
<gene>
    <name evidence="1" type="ORF">CI109_104411</name>
</gene>